<protein>
    <submittedName>
        <fullName evidence="2">Quinol monooxygenase YgiN</fullName>
    </submittedName>
</protein>
<sequence>MYGLIGKFRAVPGQRDALVAILLEDVSAMPGCLSYVVAQDPGDADALWVTEVWDSRASHQASLSLPQVKDAIARAMPLIAGLDQHIETVPAGGYGIRAPG</sequence>
<dbReference type="SUPFAM" id="SSF54909">
    <property type="entry name" value="Dimeric alpha+beta barrel"/>
    <property type="match status" value="1"/>
</dbReference>
<dbReference type="InterPro" id="IPR007138">
    <property type="entry name" value="ABM_dom"/>
</dbReference>
<keyword evidence="2" id="KW-0560">Oxidoreductase</keyword>
<keyword evidence="3" id="KW-1185">Reference proteome</keyword>
<dbReference type="RefSeq" id="WP_183960392.1">
    <property type="nucleotide sequence ID" value="NZ_JACHHP010000002.1"/>
</dbReference>
<gene>
    <name evidence="2" type="ORF">HNQ52_001403</name>
</gene>
<evidence type="ECO:0000259" key="1">
    <source>
        <dbReference type="PROSITE" id="PS51725"/>
    </source>
</evidence>
<dbReference type="Proteomes" id="UP000521199">
    <property type="component" value="Unassembled WGS sequence"/>
</dbReference>
<dbReference type="InterPro" id="IPR011008">
    <property type="entry name" value="Dimeric_a/b-barrel"/>
</dbReference>
<accession>A0A7W8D4Q0</accession>
<proteinExistence type="predicted"/>
<evidence type="ECO:0000313" key="2">
    <source>
        <dbReference type="EMBL" id="MBB5207874.1"/>
    </source>
</evidence>
<dbReference type="Pfam" id="PF03992">
    <property type="entry name" value="ABM"/>
    <property type="match status" value="1"/>
</dbReference>
<organism evidence="2 3">
    <name type="scientific">Chiayiivirga flava</name>
    <dbReference type="NCBI Taxonomy" id="659595"/>
    <lineage>
        <taxon>Bacteria</taxon>
        <taxon>Pseudomonadati</taxon>
        <taxon>Pseudomonadota</taxon>
        <taxon>Gammaproteobacteria</taxon>
        <taxon>Lysobacterales</taxon>
        <taxon>Lysobacteraceae</taxon>
        <taxon>Chiayiivirga</taxon>
    </lineage>
</organism>
<dbReference type="PROSITE" id="PS51725">
    <property type="entry name" value="ABM"/>
    <property type="match status" value="1"/>
</dbReference>
<comment type="caution">
    <text evidence="2">The sequence shown here is derived from an EMBL/GenBank/DDBJ whole genome shotgun (WGS) entry which is preliminary data.</text>
</comment>
<feature type="domain" description="ABM" evidence="1">
    <location>
        <begin position="2"/>
        <end position="89"/>
    </location>
</feature>
<dbReference type="Gene3D" id="3.30.70.100">
    <property type="match status" value="1"/>
</dbReference>
<dbReference type="EMBL" id="JACHHP010000002">
    <property type="protein sequence ID" value="MBB5207874.1"/>
    <property type="molecule type" value="Genomic_DNA"/>
</dbReference>
<reference evidence="2 3" key="1">
    <citation type="submission" date="2020-08" db="EMBL/GenBank/DDBJ databases">
        <title>Genomic Encyclopedia of Type Strains, Phase IV (KMG-IV): sequencing the most valuable type-strain genomes for metagenomic binning, comparative biology and taxonomic classification.</title>
        <authorList>
            <person name="Goeker M."/>
        </authorList>
    </citation>
    <scope>NUCLEOTIDE SEQUENCE [LARGE SCALE GENOMIC DNA]</scope>
    <source>
        <strain evidence="2 3">DSM 24163</strain>
    </source>
</reference>
<keyword evidence="2" id="KW-0503">Monooxygenase</keyword>
<evidence type="ECO:0000313" key="3">
    <source>
        <dbReference type="Proteomes" id="UP000521199"/>
    </source>
</evidence>
<dbReference type="GO" id="GO:0004497">
    <property type="term" value="F:monooxygenase activity"/>
    <property type="evidence" value="ECO:0007669"/>
    <property type="project" value="UniProtKB-KW"/>
</dbReference>
<name>A0A7W8D4Q0_9GAMM</name>
<dbReference type="AlphaFoldDB" id="A0A7W8D4Q0"/>